<feature type="non-terminal residue" evidence="1">
    <location>
        <position position="1"/>
    </location>
</feature>
<sequence length="89" mass="9309">ARAGAHYVLATVNYVRKHRVTVSPIVNGTRASSWEANSRCTINPALLSWGGGGGTPPGPAFARIALLNAHSRVGSTAHKESASAHSHNR</sequence>
<dbReference type="AlphaFoldDB" id="A0A026W326"/>
<evidence type="ECO:0000313" key="1">
    <source>
        <dbReference type="EMBL" id="EZA49439.1"/>
    </source>
</evidence>
<proteinExistence type="predicted"/>
<dbReference type="Proteomes" id="UP000053097">
    <property type="component" value="Unassembled WGS sequence"/>
</dbReference>
<accession>A0A026W326</accession>
<dbReference type="EMBL" id="KK107519">
    <property type="protein sequence ID" value="EZA49439.1"/>
    <property type="molecule type" value="Genomic_DNA"/>
</dbReference>
<gene>
    <name evidence="1" type="ORF">X777_11937</name>
</gene>
<keyword evidence="2" id="KW-1185">Reference proteome</keyword>
<name>A0A026W326_OOCBI</name>
<protein>
    <submittedName>
        <fullName evidence="1">Uncharacterized protein</fullName>
    </submittedName>
</protein>
<reference evidence="1 2" key="1">
    <citation type="journal article" date="2014" name="Curr. Biol.">
        <title>The genome of the clonal raider ant Cerapachys biroi.</title>
        <authorList>
            <person name="Oxley P.R."/>
            <person name="Ji L."/>
            <person name="Fetter-Pruneda I."/>
            <person name="McKenzie S.K."/>
            <person name="Li C."/>
            <person name="Hu H."/>
            <person name="Zhang G."/>
            <person name="Kronauer D.J."/>
        </authorList>
    </citation>
    <scope>NUCLEOTIDE SEQUENCE [LARGE SCALE GENOMIC DNA]</scope>
</reference>
<evidence type="ECO:0000313" key="2">
    <source>
        <dbReference type="Proteomes" id="UP000053097"/>
    </source>
</evidence>
<organism evidence="1 2">
    <name type="scientific">Ooceraea biroi</name>
    <name type="common">Clonal raider ant</name>
    <name type="synonym">Cerapachys biroi</name>
    <dbReference type="NCBI Taxonomy" id="2015173"/>
    <lineage>
        <taxon>Eukaryota</taxon>
        <taxon>Metazoa</taxon>
        <taxon>Ecdysozoa</taxon>
        <taxon>Arthropoda</taxon>
        <taxon>Hexapoda</taxon>
        <taxon>Insecta</taxon>
        <taxon>Pterygota</taxon>
        <taxon>Neoptera</taxon>
        <taxon>Endopterygota</taxon>
        <taxon>Hymenoptera</taxon>
        <taxon>Apocrita</taxon>
        <taxon>Aculeata</taxon>
        <taxon>Formicoidea</taxon>
        <taxon>Formicidae</taxon>
        <taxon>Dorylinae</taxon>
        <taxon>Ooceraea</taxon>
    </lineage>
</organism>